<protein>
    <submittedName>
        <fullName evidence="1">Uncharacterized protein</fullName>
    </submittedName>
</protein>
<gene>
    <name evidence="1" type="ORF">H8K27_15035</name>
</gene>
<organism evidence="1 2">
    <name type="scientific">Undibacterium griseum</name>
    <dbReference type="NCBI Taxonomy" id="2762295"/>
    <lineage>
        <taxon>Bacteria</taxon>
        <taxon>Pseudomonadati</taxon>
        <taxon>Pseudomonadota</taxon>
        <taxon>Betaproteobacteria</taxon>
        <taxon>Burkholderiales</taxon>
        <taxon>Oxalobacteraceae</taxon>
        <taxon>Undibacterium</taxon>
    </lineage>
</organism>
<comment type="caution">
    <text evidence="1">The sequence shown here is derived from an EMBL/GenBank/DDBJ whole genome shotgun (WGS) entry which is preliminary data.</text>
</comment>
<dbReference type="Proteomes" id="UP000613113">
    <property type="component" value="Unassembled WGS sequence"/>
</dbReference>
<proteinExistence type="predicted"/>
<dbReference type="RefSeq" id="WP_186863987.1">
    <property type="nucleotide sequence ID" value="NZ_JACOGC010000007.1"/>
</dbReference>
<accession>A0ABR6YR96</accession>
<name>A0ABR6YR96_9BURK</name>
<evidence type="ECO:0000313" key="1">
    <source>
        <dbReference type="EMBL" id="MBC3886441.1"/>
    </source>
</evidence>
<evidence type="ECO:0000313" key="2">
    <source>
        <dbReference type="Proteomes" id="UP000613113"/>
    </source>
</evidence>
<keyword evidence="2" id="KW-1185">Reference proteome</keyword>
<reference evidence="1 2" key="1">
    <citation type="submission" date="2020-08" db="EMBL/GenBank/DDBJ databases">
        <title>Novel species isolated from subtropical streams in China.</title>
        <authorList>
            <person name="Lu H."/>
        </authorList>
    </citation>
    <scope>NUCLEOTIDE SEQUENCE [LARGE SCALE GENOMIC DNA]</scope>
    <source>
        <strain evidence="1 2">FT31W</strain>
    </source>
</reference>
<dbReference type="EMBL" id="JACOGC010000007">
    <property type="protein sequence ID" value="MBC3886441.1"/>
    <property type="molecule type" value="Genomic_DNA"/>
</dbReference>
<sequence>MSTHSHYLPLSKITAGMILAENLLDKVGHILLPAGTVLTDGMLRSIENHHITQLCLEKEAPSAEDAEQLLQNQRLRLTKLFRKQPDDIEPANTLRHYVQVYRERGTS</sequence>